<organism evidence="1 2">
    <name type="scientific">Trachymyrmex cornetzi</name>
    <dbReference type="NCBI Taxonomy" id="471704"/>
    <lineage>
        <taxon>Eukaryota</taxon>
        <taxon>Metazoa</taxon>
        <taxon>Ecdysozoa</taxon>
        <taxon>Arthropoda</taxon>
        <taxon>Hexapoda</taxon>
        <taxon>Insecta</taxon>
        <taxon>Pterygota</taxon>
        <taxon>Neoptera</taxon>
        <taxon>Endopterygota</taxon>
        <taxon>Hymenoptera</taxon>
        <taxon>Apocrita</taxon>
        <taxon>Aculeata</taxon>
        <taxon>Formicoidea</taxon>
        <taxon>Formicidae</taxon>
        <taxon>Myrmicinae</taxon>
        <taxon>Trachymyrmex</taxon>
    </lineage>
</organism>
<dbReference type="EMBL" id="KQ980903">
    <property type="protein sequence ID" value="KYN11635.1"/>
    <property type="molecule type" value="Genomic_DNA"/>
</dbReference>
<accession>A0A195DFH0</accession>
<name>A0A195DFH0_9HYME</name>
<reference evidence="1 2" key="1">
    <citation type="submission" date="2015-09" db="EMBL/GenBank/DDBJ databases">
        <title>Trachymyrmex cornetzi WGS genome.</title>
        <authorList>
            <person name="Nygaard S."/>
            <person name="Hu H."/>
            <person name="Boomsma J."/>
            <person name="Zhang G."/>
        </authorList>
    </citation>
    <scope>NUCLEOTIDE SEQUENCE [LARGE SCALE GENOMIC DNA]</scope>
    <source>
        <strain evidence="1">Tcor2-1</strain>
        <tissue evidence="1">Whole body</tissue>
    </source>
</reference>
<evidence type="ECO:0000313" key="1">
    <source>
        <dbReference type="EMBL" id="KYN11635.1"/>
    </source>
</evidence>
<keyword evidence="2" id="KW-1185">Reference proteome</keyword>
<proteinExistence type="predicted"/>
<evidence type="ECO:0000313" key="2">
    <source>
        <dbReference type="Proteomes" id="UP000078492"/>
    </source>
</evidence>
<gene>
    <name evidence="1" type="ORF">ALC57_16224</name>
</gene>
<protein>
    <submittedName>
        <fullName evidence="1">Uncharacterized protein</fullName>
    </submittedName>
</protein>
<dbReference type="Proteomes" id="UP000078492">
    <property type="component" value="Unassembled WGS sequence"/>
</dbReference>
<sequence length="155" mass="16950">MKIINYKSSVKISKGLKNLIFSIYFTSVGKENVNDCWNGHEPDDKTCILKSISKGSAEFVKCLLNCSFRSFDTPISLSSSSASSGFLLLFLSSRSQYLANSSGDLLLLFAALVTELLLINRPQALSRAATKPLSLLNATSTKALYFLCTSKIVFT</sequence>
<dbReference type="AlphaFoldDB" id="A0A195DFH0"/>